<name>A0A9P4I4L0_9PEZI</name>
<feature type="region of interest" description="Disordered" evidence="1">
    <location>
        <begin position="30"/>
        <end position="50"/>
    </location>
</feature>
<evidence type="ECO:0000313" key="3">
    <source>
        <dbReference type="Proteomes" id="UP000799772"/>
    </source>
</evidence>
<evidence type="ECO:0000256" key="1">
    <source>
        <dbReference type="SAM" id="MobiDB-lite"/>
    </source>
</evidence>
<feature type="region of interest" description="Disordered" evidence="1">
    <location>
        <begin position="70"/>
        <end position="109"/>
    </location>
</feature>
<comment type="caution">
    <text evidence="2">The sequence shown here is derived from an EMBL/GenBank/DDBJ whole genome shotgun (WGS) entry which is preliminary data.</text>
</comment>
<gene>
    <name evidence="2" type="ORF">NA57DRAFT_82388</name>
</gene>
<dbReference type="OrthoDB" id="409136at2759"/>
<evidence type="ECO:0000313" key="2">
    <source>
        <dbReference type="EMBL" id="KAF2092359.1"/>
    </source>
</evidence>
<feature type="region of interest" description="Disordered" evidence="1">
    <location>
        <begin position="315"/>
        <end position="353"/>
    </location>
</feature>
<accession>A0A9P4I4L0</accession>
<sequence length="401" mass="44223">MSQTISWGLGQWLNDQSNRLSAIFAGFELSPSQTDNIPPKSERGNDNEFKSLPAAKGYEIQVLDPNLTAPSGLRSQGSGASRLADQGSSIDCEPSLDRSYSSETTTSELSRSFAAGNNQLQRPPASGAVYQRSSIDTISIYDRDTVTQLNDIDVQLTTDRTRQHQSPNARRSMHPTQSYTINDTVKSTENVRYPCPFFFLHCFETFETESDWANHAIGHFYDRALPKRVACPFPHCTGLPSNSSIGPDAWAFRMQHVADHHRDGEVTLDGQTASQGEQLLFMHLSAIGVVDDREYNQLRVHGTLVVQQAAKLENIKSPHQTANSSKKADHGGPEGDSYDSPSKPPLTPSVKYGDFNALANSQMSKRPSNYAAEVPGMSTDENSAILHQLMAAWRFDASKRI</sequence>
<feature type="compositionally biased region" description="Low complexity" evidence="1">
    <location>
        <begin position="98"/>
        <end position="109"/>
    </location>
</feature>
<feature type="compositionally biased region" description="Basic and acidic residues" evidence="1">
    <location>
        <begin position="40"/>
        <end position="49"/>
    </location>
</feature>
<proteinExistence type="predicted"/>
<protein>
    <submittedName>
        <fullName evidence="2">Uncharacterized protein</fullName>
    </submittedName>
</protein>
<reference evidence="2" key="1">
    <citation type="journal article" date="2020" name="Stud. Mycol.">
        <title>101 Dothideomycetes genomes: a test case for predicting lifestyles and emergence of pathogens.</title>
        <authorList>
            <person name="Haridas S."/>
            <person name="Albert R."/>
            <person name="Binder M."/>
            <person name="Bloem J."/>
            <person name="Labutti K."/>
            <person name="Salamov A."/>
            <person name="Andreopoulos B."/>
            <person name="Baker S."/>
            <person name="Barry K."/>
            <person name="Bills G."/>
            <person name="Bluhm B."/>
            <person name="Cannon C."/>
            <person name="Castanera R."/>
            <person name="Culley D."/>
            <person name="Daum C."/>
            <person name="Ezra D."/>
            <person name="Gonzalez J."/>
            <person name="Henrissat B."/>
            <person name="Kuo A."/>
            <person name="Liang C."/>
            <person name="Lipzen A."/>
            <person name="Lutzoni F."/>
            <person name="Magnuson J."/>
            <person name="Mondo S."/>
            <person name="Nolan M."/>
            <person name="Ohm R."/>
            <person name="Pangilinan J."/>
            <person name="Park H.-J."/>
            <person name="Ramirez L."/>
            <person name="Alfaro M."/>
            <person name="Sun H."/>
            <person name="Tritt A."/>
            <person name="Yoshinaga Y."/>
            <person name="Zwiers L.-H."/>
            <person name="Turgeon B."/>
            <person name="Goodwin S."/>
            <person name="Spatafora J."/>
            <person name="Crous P."/>
            <person name="Grigoriev I."/>
        </authorList>
    </citation>
    <scope>NUCLEOTIDE SEQUENCE</scope>
    <source>
        <strain evidence="2">CBS 133067</strain>
    </source>
</reference>
<dbReference type="Proteomes" id="UP000799772">
    <property type="component" value="Unassembled WGS sequence"/>
</dbReference>
<dbReference type="EMBL" id="ML978148">
    <property type="protein sequence ID" value="KAF2092359.1"/>
    <property type="molecule type" value="Genomic_DNA"/>
</dbReference>
<dbReference type="AlphaFoldDB" id="A0A9P4I4L0"/>
<organism evidence="2 3">
    <name type="scientific">Rhizodiscina lignyota</name>
    <dbReference type="NCBI Taxonomy" id="1504668"/>
    <lineage>
        <taxon>Eukaryota</taxon>
        <taxon>Fungi</taxon>
        <taxon>Dikarya</taxon>
        <taxon>Ascomycota</taxon>
        <taxon>Pezizomycotina</taxon>
        <taxon>Dothideomycetes</taxon>
        <taxon>Pleosporomycetidae</taxon>
        <taxon>Aulographales</taxon>
        <taxon>Rhizodiscinaceae</taxon>
        <taxon>Rhizodiscina</taxon>
    </lineage>
</organism>
<keyword evidence="3" id="KW-1185">Reference proteome</keyword>